<evidence type="ECO:0000313" key="2">
    <source>
        <dbReference type="EMBL" id="EFX05879.1"/>
    </source>
</evidence>
<accession>F0X8Q8</accession>
<dbReference type="AlphaFoldDB" id="F0X8Q8"/>
<dbReference type="InParanoid" id="F0X8Q8"/>
<name>F0X8Q8_GROCL</name>
<feature type="region of interest" description="Disordered" evidence="1">
    <location>
        <begin position="1"/>
        <end position="24"/>
    </location>
</feature>
<dbReference type="Proteomes" id="UP000007796">
    <property type="component" value="Unassembled WGS sequence"/>
</dbReference>
<keyword evidence="3" id="KW-1185">Reference proteome</keyword>
<protein>
    <submittedName>
        <fullName evidence="2">Uncharacterized protein</fullName>
    </submittedName>
</protein>
<reference evidence="2 3" key="1">
    <citation type="journal article" date="2011" name="Proc. Natl. Acad. Sci. U.S.A.">
        <title>Genome and transcriptome analyses of the mountain pine beetle-fungal symbiont Grosmannia clavigera, a lodgepole pine pathogen.</title>
        <authorList>
            <person name="DiGuistini S."/>
            <person name="Wang Y."/>
            <person name="Liao N.Y."/>
            <person name="Taylor G."/>
            <person name="Tanguay P."/>
            <person name="Feau N."/>
            <person name="Henrissat B."/>
            <person name="Chan S.K."/>
            <person name="Hesse-Orce U."/>
            <person name="Alamouti S.M."/>
            <person name="Tsui C.K.M."/>
            <person name="Docking R.T."/>
            <person name="Levasseur A."/>
            <person name="Haridas S."/>
            <person name="Robertson G."/>
            <person name="Birol I."/>
            <person name="Holt R.A."/>
            <person name="Marra M.A."/>
            <person name="Hamelin R.C."/>
            <person name="Hirst M."/>
            <person name="Jones S.J.M."/>
            <person name="Bohlmann J."/>
            <person name="Breuil C."/>
        </authorList>
    </citation>
    <scope>NUCLEOTIDE SEQUENCE [LARGE SCALE GENOMIC DNA]</scope>
    <source>
        <strain evidence="3">kw1407 / UAMH 11150</strain>
    </source>
</reference>
<evidence type="ECO:0000313" key="3">
    <source>
        <dbReference type="Proteomes" id="UP000007796"/>
    </source>
</evidence>
<gene>
    <name evidence="2" type="ORF">CMQ_3948</name>
</gene>
<dbReference type="HOGENOM" id="CLU_1563030_0_0_1"/>
<dbReference type="EMBL" id="GL629735">
    <property type="protein sequence ID" value="EFX05879.1"/>
    <property type="molecule type" value="Genomic_DNA"/>
</dbReference>
<organism evidence="3">
    <name type="scientific">Grosmannia clavigera (strain kw1407 / UAMH 11150)</name>
    <name type="common">Blue stain fungus</name>
    <name type="synonym">Graphiocladiella clavigera</name>
    <dbReference type="NCBI Taxonomy" id="655863"/>
    <lineage>
        <taxon>Eukaryota</taxon>
        <taxon>Fungi</taxon>
        <taxon>Dikarya</taxon>
        <taxon>Ascomycota</taxon>
        <taxon>Pezizomycotina</taxon>
        <taxon>Sordariomycetes</taxon>
        <taxon>Sordariomycetidae</taxon>
        <taxon>Ophiostomatales</taxon>
        <taxon>Ophiostomataceae</taxon>
        <taxon>Leptographium</taxon>
    </lineage>
</organism>
<dbReference type="GeneID" id="25977104"/>
<dbReference type="RefSeq" id="XP_014175361.1">
    <property type="nucleotide sequence ID" value="XM_014319886.1"/>
</dbReference>
<proteinExistence type="predicted"/>
<feature type="compositionally biased region" description="Basic residues" evidence="1">
    <location>
        <begin position="9"/>
        <end position="24"/>
    </location>
</feature>
<evidence type="ECO:0000256" key="1">
    <source>
        <dbReference type="SAM" id="MobiDB-lite"/>
    </source>
</evidence>
<sequence length="171" mass="19520">MADPPRPNPLHRTKKKVQQKRKQNNKNRSLLLVLWLVIIPRVHFHSYPALNLPISVSSVLHVAASSDPYATSSSPGRSPRSSTYHCLPDISHHRPPDVIHYPHHRHHGLRQPHDALKRPHQDRLHPARRAPEPLGHRVPVTLQPLTGLWSYDPGQTGPDFLWLNAQRNQGN</sequence>